<name>A0A561U8A0_9PSEU</name>
<feature type="domain" description="FHA" evidence="2">
    <location>
        <begin position="74"/>
        <end position="123"/>
    </location>
</feature>
<protein>
    <submittedName>
        <fullName evidence="3">Type III secretion system (T3SS) inner membrane Yop/YscD-like protein</fullName>
    </submittedName>
</protein>
<keyword evidence="4" id="KW-1185">Reference proteome</keyword>
<evidence type="ECO:0000313" key="3">
    <source>
        <dbReference type="EMBL" id="TWF95596.1"/>
    </source>
</evidence>
<dbReference type="AlphaFoldDB" id="A0A561U8A0"/>
<dbReference type="SUPFAM" id="SSF49879">
    <property type="entry name" value="SMAD/FHA domain"/>
    <property type="match status" value="1"/>
</dbReference>
<dbReference type="Gene3D" id="2.60.200.20">
    <property type="match status" value="1"/>
</dbReference>
<dbReference type="InterPro" id="IPR008984">
    <property type="entry name" value="SMAD_FHA_dom_sf"/>
</dbReference>
<dbReference type="PANTHER" id="PTHR23308">
    <property type="entry name" value="NUCLEAR INHIBITOR OF PROTEIN PHOSPHATASE-1"/>
    <property type="match status" value="1"/>
</dbReference>
<gene>
    <name evidence="3" type="ORF">FHU35_12594</name>
</gene>
<dbReference type="InterPro" id="IPR050923">
    <property type="entry name" value="Cell_Proc_Reg/RNA_Proc"/>
</dbReference>
<sequence length="157" mass="16841">MHQVVLGRTLMGQIAEVAGLLGEPTLHVTGRELPVAGPHPELIPAQRESAETMRLVVGRGPDAGAELAISAPLTAIGRHRDCDIVIEDVTVSRYHAELEVEGDRCFLVDGGSLNGTFVNRRAVDRVELVEGDEIWIGKARFLFRSGAAADARAASPR</sequence>
<evidence type="ECO:0000313" key="4">
    <source>
        <dbReference type="Proteomes" id="UP000316184"/>
    </source>
</evidence>
<evidence type="ECO:0000256" key="1">
    <source>
        <dbReference type="ARBA" id="ARBA00022553"/>
    </source>
</evidence>
<organism evidence="3 4">
    <name type="scientific">Saccharopolyspora dendranthemae</name>
    <dbReference type="NCBI Taxonomy" id="1181886"/>
    <lineage>
        <taxon>Bacteria</taxon>
        <taxon>Bacillati</taxon>
        <taxon>Actinomycetota</taxon>
        <taxon>Actinomycetes</taxon>
        <taxon>Pseudonocardiales</taxon>
        <taxon>Pseudonocardiaceae</taxon>
        <taxon>Saccharopolyspora</taxon>
    </lineage>
</organism>
<dbReference type="InterPro" id="IPR000253">
    <property type="entry name" value="FHA_dom"/>
</dbReference>
<evidence type="ECO:0000259" key="2">
    <source>
        <dbReference type="PROSITE" id="PS50006"/>
    </source>
</evidence>
<accession>A0A561U8A0</accession>
<dbReference type="Proteomes" id="UP000316184">
    <property type="component" value="Unassembled WGS sequence"/>
</dbReference>
<proteinExistence type="predicted"/>
<comment type="caution">
    <text evidence="3">The sequence shown here is derived from an EMBL/GenBank/DDBJ whole genome shotgun (WGS) entry which is preliminary data.</text>
</comment>
<dbReference type="SMART" id="SM00240">
    <property type="entry name" value="FHA"/>
    <property type="match status" value="1"/>
</dbReference>
<dbReference type="EMBL" id="VIWX01000002">
    <property type="protein sequence ID" value="TWF95596.1"/>
    <property type="molecule type" value="Genomic_DNA"/>
</dbReference>
<dbReference type="PROSITE" id="PS50006">
    <property type="entry name" value="FHA_DOMAIN"/>
    <property type="match status" value="1"/>
</dbReference>
<reference evidence="3 4" key="1">
    <citation type="submission" date="2019-06" db="EMBL/GenBank/DDBJ databases">
        <title>Sequencing the genomes of 1000 actinobacteria strains.</title>
        <authorList>
            <person name="Klenk H.-P."/>
        </authorList>
    </citation>
    <scope>NUCLEOTIDE SEQUENCE [LARGE SCALE GENOMIC DNA]</scope>
    <source>
        <strain evidence="3 4">DSM 46699</strain>
    </source>
</reference>
<dbReference type="Pfam" id="PF00498">
    <property type="entry name" value="FHA"/>
    <property type="match status" value="1"/>
</dbReference>
<keyword evidence="1" id="KW-0597">Phosphoprotein</keyword>